<dbReference type="Proteomes" id="UP000184310">
    <property type="component" value="Unassembled WGS sequence"/>
</dbReference>
<dbReference type="PANTHER" id="PTHR30607">
    <property type="entry name" value="POTASSIUM-TRANSPORTING ATPASE A CHAIN"/>
    <property type="match status" value="1"/>
</dbReference>
<dbReference type="EMBL" id="FQZB01000015">
    <property type="protein sequence ID" value="SHK23298.1"/>
    <property type="molecule type" value="Genomic_DNA"/>
</dbReference>
<evidence type="ECO:0000256" key="1">
    <source>
        <dbReference type="ARBA" id="ARBA00022448"/>
    </source>
</evidence>
<dbReference type="GO" id="GO:0005886">
    <property type="term" value="C:plasma membrane"/>
    <property type="evidence" value="ECO:0007669"/>
    <property type="project" value="UniProtKB-SubCell"/>
</dbReference>
<organism evidence="10 11">
    <name type="scientific">Clostridium cavendishii DSM 21758</name>
    <dbReference type="NCBI Taxonomy" id="1121302"/>
    <lineage>
        <taxon>Bacteria</taxon>
        <taxon>Bacillati</taxon>
        <taxon>Bacillota</taxon>
        <taxon>Clostridia</taxon>
        <taxon>Eubacteriales</taxon>
        <taxon>Clostridiaceae</taxon>
        <taxon>Clostridium</taxon>
    </lineage>
</organism>
<dbReference type="OrthoDB" id="9763796at2"/>
<keyword evidence="8 9" id="KW-0472">Membrane</keyword>
<evidence type="ECO:0000313" key="10">
    <source>
        <dbReference type="EMBL" id="SHK23298.1"/>
    </source>
</evidence>
<keyword evidence="1 9" id="KW-0813">Transport</keyword>
<keyword evidence="4 9" id="KW-0812">Transmembrane</keyword>
<feature type="transmembrane region" description="Helical" evidence="9">
    <location>
        <begin position="420"/>
        <end position="441"/>
    </location>
</feature>
<gene>
    <name evidence="9" type="primary">kdpA</name>
    <name evidence="10" type="ORF">SAMN02745163_03443</name>
</gene>
<reference evidence="10 11" key="1">
    <citation type="submission" date="2016-11" db="EMBL/GenBank/DDBJ databases">
        <authorList>
            <person name="Jaros S."/>
            <person name="Januszkiewicz K."/>
            <person name="Wedrychowicz H."/>
        </authorList>
    </citation>
    <scope>NUCLEOTIDE SEQUENCE [LARGE SCALE GENOMIC DNA]</scope>
    <source>
        <strain evidence="10 11">DSM 21758</strain>
    </source>
</reference>
<accession>A0A1M6QT66</accession>
<dbReference type="RefSeq" id="WP_072990776.1">
    <property type="nucleotide sequence ID" value="NZ_FQZB01000015.1"/>
</dbReference>
<keyword evidence="5 9" id="KW-0630">Potassium</keyword>
<dbReference type="AlphaFoldDB" id="A0A1M6QT66"/>
<evidence type="ECO:0000256" key="5">
    <source>
        <dbReference type="ARBA" id="ARBA00022958"/>
    </source>
</evidence>
<dbReference type="InterPro" id="IPR004623">
    <property type="entry name" value="KdpA"/>
</dbReference>
<dbReference type="PIRSF" id="PIRSF001294">
    <property type="entry name" value="K_ATPaseA"/>
    <property type="match status" value="1"/>
</dbReference>
<evidence type="ECO:0000313" key="11">
    <source>
        <dbReference type="Proteomes" id="UP000184310"/>
    </source>
</evidence>
<dbReference type="NCBIfam" id="TIGR00680">
    <property type="entry name" value="kdpA"/>
    <property type="match status" value="1"/>
</dbReference>
<feature type="transmembrane region" description="Helical" evidence="9">
    <location>
        <begin position="63"/>
        <end position="82"/>
    </location>
</feature>
<feature type="transmembrane region" description="Helical" evidence="9">
    <location>
        <begin position="254"/>
        <end position="275"/>
    </location>
</feature>
<protein>
    <recommendedName>
        <fullName evidence="9">Potassium-transporting ATPase potassium-binding subunit</fullName>
    </recommendedName>
    <alternativeName>
        <fullName evidence="9">ATP phosphohydrolase [potassium-transporting] A chain</fullName>
    </alternativeName>
    <alternativeName>
        <fullName evidence="9">Potassium-binding and translocating subunit A</fullName>
    </alternativeName>
    <alternativeName>
        <fullName evidence="9">Potassium-translocating ATPase A chain</fullName>
    </alternativeName>
</protein>
<feature type="transmembrane region" description="Helical" evidence="9">
    <location>
        <begin position="178"/>
        <end position="197"/>
    </location>
</feature>
<keyword evidence="2 9" id="KW-1003">Cell membrane</keyword>
<comment type="function">
    <text evidence="9">Part of the high-affinity ATP-driven potassium transport (or Kdp) system, which catalyzes the hydrolysis of ATP coupled with the electrogenic transport of potassium into the cytoplasm. This subunit binds the extracellular potassium ions and delivers the ions to the membrane domain of KdpB through an intramembrane tunnel.</text>
</comment>
<feature type="transmembrane region" description="Helical" evidence="9">
    <location>
        <begin position="526"/>
        <end position="549"/>
    </location>
</feature>
<sequence length="560" mass="60320">MKYGDFILLMVLFILCVIPLGSHLHKVITKEDGLFDAFFNKVDNFIYKISGIDKDEEMPLKGYIKALLITNLVMFLFVFIILKAQGILSVFNPNDVSAMETSQAFNTASSFITNTNWQSYAGENTLSYLSQMTCIIFLMFTSAATGCSVAAAIIRTVAGKKKSLGNFYVDVVRFTTRVFLPLAFIVSILLIACGVPQNLQANQIVKTIEGTYQTIAMGPVAALESIKHLGTNGGGFFNANSSHPFENPNGITNIIEMLSMMVIPGGLIISFGLTLKNKKQGWVFFISAAILFLVSLTVVYFAESKGNPILSSLGLDNKLGNLEGKETRFGVLGSSLFTTVTTSFTTGSVNNMHDSLTPLAGFGAMWGMMLNVVFGGDGVGFMGLIMYAILTVFICGLMVGRTPEFLGKKVEGKEIKLIAFTILVHPILILMPSAVSLVSGVGKDSISNSGFHGLSQILYAFTSTAANNGSAFGGLNANTAYYNSFTGVIMLLGRYLSIMLLLAVASSLASKRTVPETVGTFRTDNAMFVMMLVFIVLVVGALTFLPALALGPISEYLTFI</sequence>
<keyword evidence="11" id="KW-1185">Reference proteome</keyword>
<feature type="transmembrane region" description="Helical" evidence="9">
    <location>
        <begin position="6"/>
        <end position="24"/>
    </location>
</feature>
<dbReference type="PANTHER" id="PTHR30607:SF2">
    <property type="entry name" value="POTASSIUM-TRANSPORTING ATPASE POTASSIUM-BINDING SUBUNIT"/>
    <property type="match status" value="1"/>
</dbReference>
<evidence type="ECO:0000256" key="9">
    <source>
        <dbReference type="HAMAP-Rule" id="MF_00275"/>
    </source>
</evidence>
<keyword evidence="6 9" id="KW-1133">Transmembrane helix</keyword>
<feature type="transmembrane region" description="Helical" evidence="9">
    <location>
        <begin position="480"/>
        <end position="505"/>
    </location>
</feature>
<evidence type="ECO:0000256" key="3">
    <source>
        <dbReference type="ARBA" id="ARBA00022538"/>
    </source>
</evidence>
<proteinExistence type="inferred from homology"/>
<dbReference type="GO" id="GO:0008556">
    <property type="term" value="F:P-type potassium transmembrane transporter activity"/>
    <property type="evidence" value="ECO:0007669"/>
    <property type="project" value="InterPro"/>
</dbReference>
<dbReference type="GO" id="GO:0030955">
    <property type="term" value="F:potassium ion binding"/>
    <property type="evidence" value="ECO:0007669"/>
    <property type="project" value="UniProtKB-UniRule"/>
</dbReference>
<evidence type="ECO:0000256" key="8">
    <source>
        <dbReference type="ARBA" id="ARBA00023136"/>
    </source>
</evidence>
<feature type="transmembrane region" description="Helical" evidence="9">
    <location>
        <begin position="282"/>
        <end position="302"/>
    </location>
</feature>
<dbReference type="Pfam" id="PF03814">
    <property type="entry name" value="KdpA"/>
    <property type="match status" value="1"/>
</dbReference>
<evidence type="ECO:0000256" key="2">
    <source>
        <dbReference type="ARBA" id="ARBA00022475"/>
    </source>
</evidence>
<evidence type="ECO:0000256" key="6">
    <source>
        <dbReference type="ARBA" id="ARBA00022989"/>
    </source>
</evidence>
<keyword evidence="3 9" id="KW-0633">Potassium transport</keyword>
<dbReference type="HAMAP" id="MF_00275">
    <property type="entry name" value="KdpA"/>
    <property type="match status" value="1"/>
</dbReference>
<feature type="transmembrane region" description="Helical" evidence="9">
    <location>
        <begin position="380"/>
        <end position="399"/>
    </location>
</feature>
<evidence type="ECO:0000256" key="7">
    <source>
        <dbReference type="ARBA" id="ARBA00023065"/>
    </source>
</evidence>
<comment type="subcellular location">
    <subcellularLocation>
        <location evidence="9">Cell membrane</location>
        <topology evidence="9">Multi-pass membrane protein</topology>
    </subcellularLocation>
</comment>
<comment type="subunit">
    <text evidence="9">The system is composed of three essential subunits: KdpA, KdpB and KdpC.</text>
</comment>
<keyword evidence="7 9" id="KW-0406">Ion transport</keyword>
<dbReference type="STRING" id="1121302.SAMN02745163_03443"/>
<name>A0A1M6QT66_9CLOT</name>
<feature type="transmembrane region" description="Helical" evidence="9">
    <location>
        <begin position="135"/>
        <end position="157"/>
    </location>
</feature>
<evidence type="ECO:0000256" key="4">
    <source>
        <dbReference type="ARBA" id="ARBA00022692"/>
    </source>
</evidence>
<comment type="similarity">
    <text evidence="9">Belongs to the KdpA family.</text>
</comment>